<evidence type="ECO:0000256" key="1">
    <source>
        <dbReference type="SAM" id="Phobius"/>
    </source>
</evidence>
<dbReference type="AlphaFoldDB" id="A0A829YH71"/>
<organism evidence="2 3">
    <name type="scientific">Steroidobacter agaridevorans</name>
    <dbReference type="NCBI Taxonomy" id="2695856"/>
    <lineage>
        <taxon>Bacteria</taxon>
        <taxon>Pseudomonadati</taxon>
        <taxon>Pseudomonadota</taxon>
        <taxon>Gammaproteobacteria</taxon>
        <taxon>Steroidobacterales</taxon>
        <taxon>Steroidobacteraceae</taxon>
        <taxon>Steroidobacter</taxon>
    </lineage>
</organism>
<comment type="caution">
    <text evidence="2">The sequence shown here is derived from an EMBL/GenBank/DDBJ whole genome shotgun (WGS) entry which is preliminary data.</text>
</comment>
<feature type="transmembrane region" description="Helical" evidence="1">
    <location>
        <begin position="75"/>
        <end position="93"/>
    </location>
</feature>
<dbReference type="Proteomes" id="UP000445000">
    <property type="component" value="Unassembled WGS sequence"/>
</dbReference>
<accession>A0A829YH71</accession>
<dbReference type="RefSeq" id="WP_161814191.1">
    <property type="nucleotide sequence ID" value="NZ_BLJN01000004.1"/>
</dbReference>
<sequence>MRPIAVLNAIVFGSAAAITFGLLGVVVIFLVLKGSNPAMSSEFPALLRSSAVFAVLAAVSGASLLALLKTLKWRWLAQAAMWATVAGIAALYWPD</sequence>
<dbReference type="EMBL" id="BLJN01000004">
    <property type="protein sequence ID" value="GFE82560.1"/>
    <property type="molecule type" value="Genomic_DNA"/>
</dbReference>
<reference evidence="3" key="1">
    <citation type="submission" date="2020-01" db="EMBL/GenBank/DDBJ databases">
        <title>'Steroidobacter agaridevorans' sp. nov., agar-degrading bacteria isolated from rhizosphere soils.</title>
        <authorList>
            <person name="Ikenaga M."/>
            <person name="Kataoka M."/>
            <person name="Murouchi A."/>
            <person name="Katsuragi S."/>
            <person name="Sakai M."/>
        </authorList>
    </citation>
    <scope>NUCLEOTIDE SEQUENCE [LARGE SCALE GENOMIC DNA]</scope>
    <source>
        <strain evidence="3">YU21-B</strain>
    </source>
</reference>
<evidence type="ECO:0000313" key="2">
    <source>
        <dbReference type="EMBL" id="GFE82560.1"/>
    </source>
</evidence>
<feature type="transmembrane region" description="Helical" evidence="1">
    <location>
        <begin position="7"/>
        <end position="31"/>
    </location>
</feature>
<protein>
    <submittedName>
        <fullName evidence="2">Uncharacterized protein</fullName>
    </submittedName>
</protein>
<feature type="transmembrane region" description="Helical" evidence="1">
    <location>
        <begin position="51"/>
        <end position="68"/>
    </location>
</feature>
<keyword evidence="1" id="KW-0812">Transmembrane</keyword>
<keyword evidence="3" id="KW-1185">Reference proteome</keyword>
<keyword evidence="1" id="KW-1133">Transmembrane helix</keyword>
<gene>
    <name evidence="2" type="ORF">GCM10011487_45600</name>
</gene>
<evidence type="ECO:0000313" key="3">
    <source>
        <dbReference type="Proteomes" id="UP000445000"/>
    </source>
</evidence>
<name>A0A829YH71_9GAMM</name>
<proteinExistence type="predicted"/>
<keyword evidence="1" id="KW-0472">Membrane</keyword>